<dbReference type="PANTHER" id="PTHR22803">
    <property type="entry name" value="MANNOSE, PHOSPHOLIPASE, LECTIN RECEPTOR RELATED"/>
    <property type="match status" value="1"/>
</dbReference>
<dbReference type="InterPro" id="IPR016186">
    <property type="entry name" value="C-type_lectin-like/link_sf"/>
</dbReference>
<reference evidence="2" key="1">
    <citation type="journal article" date="2014" name="Nat. Commun.">
        <title>The rainbow trout genome provides novel insights into evolution after whole-genome duplication in vertebrates.</title>
        <authorList>
            <person name="Berthelot C."/>
            <person name="Brunet F."/>
            <person name="Chalopin D."/>
            <person name="Juanchich A."/>
            <person name="Bernard M."/>
            <person name="Noel B."/>
            <person name="Bento P."/>
            <person name="Da Silva C."/>
            <person name="Labadie K."/>
            <person name="Alberti A."/>
            <person name="Aury J.M."/>
            <person name="Louis A."/>
            <person name="Dehais P."/>
            <person name="Bardou P."/>
            <person name="Montfort J."/>
            <person name="Klopp C."/>
            <person name="Cabau C."/>
            <person name="Gaspin C."/>
            <person name="Thorgaard G.H."/>
            <person name="Boussaha M."/>
            <person name="Quillet E."/>
            <person name="Guyomard R."/>
            <person name="Galiana D."/>
            <person name="Bobe J."/>
            <person name="Volff J.N."/>
            <person name="Genet C."/>
            <person name="Wincker P."/>
            <person name="Jaillon O."/>
            <person name="Roest Crollius H."/>
            <person name="Guiguen Y."/>
        </authorList>
    </citation>
    <scope>NUCLEOTIDE SEQUENCE [LARGE SCALE GENOMIC DNA]</scope>
</reference>
<evidence type="ECO:0000313" key="2">
    <source>
        <dbReference type="EMBL" id="CDQ98547.1"/>
    </source>
</evidence>
<dbReference type="CDD" id="cd00037">
    <property type="entry name" value="CLECT"/>
    <property type="match status" value="1"/>
</dbReference>
<dbReference type="Gene3D" id="3.10.100.10">
    <property type="entry name" value="Mannose-Binding Protein A, subunit A"/>
    <property type="match status" value="1"/>
</dbReference>
<proteinExistence type="predicted"/>
<dbReference type="EMBL" id="FR938182">
    <property type="protein sequence ID" value="CDQ98547.1"/>
    <property type="molecule type" value="Genomic_DNA"/>
</dbReference>
<name>A0A060Z3T8_ONCMY</name>
<dbReference type="STRING" id="8022.A0A060Z3T8"/>
<dbReference type="SUPFAM" id="SSF56436">
    <property type="entry name" value="C-type lectin-like"/>
    <property type="match status" value="1"/>
</dbReference>
<evidence type="ECO:0000313" key="3">
    <source>
        <dbReference type="Proteomes" id="UP000193380"/>
    </source>
</evidence>
<dbReference type="InterPro" id="IPR050111">
    <property type="entry name" value="C-type_lectin/snaclec_domain"/>
</dbReference>
<dbReference type="Proteomes" id="UP000193380">
    <property type="component" value="Unassembled WGS sequence"/>
</dbReference>
<feature type="domain" description="C-type lectin" evidence="1">
    <location>
        <begin position="15"/>
        <end position="133"/>
    </location>
</feature>
<sequence length="166" mass="19322">LILTLFASLKHWTRHGSFCYFVGPEIKTFDEAKETCKSSQSYLADVSSRLDNAFLISLVGSRPEQHFWIGLSNQKHINFFSWTNSNRVRYTHWNAQMPGIGQPQRCIIILYVVVTDARYRTTSEIYNNTIYCSDRYCNVFLGVKESRTKTQRVDFDPCLMNNINTN</sequence>
<dbReference type="InterPro" id="IPR016187">
    <property type="entry name" value="CTDL_fold"/>
</dbReference>
<feature type="non-terminal residue" evidence="2">
    <location>
        <position position="1"/>
    </location>
</feature>
<dbReference type="AlphaFoldDB" id="A0A060Z3T8"/>
<dbReference type="InterPro" id="IPR001304">
    <property type="entry name" value="C-type_lectin-like"/>
</dbReference>
<dbReference type="SMART" id="SM00034">
    <property type="entry name" value="CLECT"/>
    <property type="match status" value="1"/>
</dbReference>
<dbReference type="PROSITE" id="PS50041">
    <property type="entry name" value="C_TYPE_LECTIN_2"/>
    <property type="match status" value="1"/>
</dbReference>
<reference evidence="2" key="2">
    <citation type="submission" date="2014-03" db="EMBL/GenBank/DDBJ databases">
        <authorList>
            <person name="Genoscope - CEA"/>
        </authorList>
    </citation>
    <scope>NUCLEOTIDE SEQUENCE</scope>
</reference>
<protein>
    <recommendedName>
        <fullName evidence="1">C-type lectin domain-containing protein</fullName>
    </recommendedName>
</protein>
<organism evidence="2 3">
    <name type="scientific">Oncorhynchus mykiss</name>
    <name type="common">Rainbow trout</name>
    <name type="synonym">Salmo gairdneri</name>
    <dbReference type="NCBI Taxonomy" id="8022"/>
    <lineage>
        <taxon>Eukaryota</taxon>
        <taxon>Metazoa</taxon>
        <taxon>Chordata</taxon>
        <taxon>Craniata</taxon>
        <taxon>Vertebrata</taxon>
        <taxon>Euteleostomi</taxon>
        <taxon>Actinopterygii</taxon>
        <taxon>Neopterygii</taxon>
        <taxon>Teleostei</taxon>
        <taxon>Protacanthopterygii</taxon>
        <taxon>Salmoniformes</taxon>
        <taxon>Salmonidae</taxon>
        <taxon>Salmoninae</taxon>
        <taxon>Oncorhynchus</taxon>
    </lineage>
</organism>
<gene>
    <name evidence="2" type="ORF">GSONMT00032753001</name>
</gene>
<dbReference type="Pfam" id="PF00059">
    <property type="entry name" value="Lectin_C"/>
    <property type="match status" value="1"/>
</dbReference>
<dbReference type="PaxDb" id="8022-A0A060Z3T8"/>
<accession>A0A060Z3T8</accession>
<evidence type="ECO:0000259" key="1">
    <source>
        <dbReference type="PROSITE" id="PS50041"/>
    </source>
</evidence>